<keyword evidence="3" id="KW-1185">Reference proteome</keyword>
<evidence type="ECO:0000313" key="3">
    <source>
        <dbReference type="Proteomes" id="UP000521943"/>
    </source>
</evidence>
<feature type="region of interest" description="Disordered" evidence="1">
    <location>
        <begin position="167"/>
        <end position="227"/>
    </location>
</feature>
<feature type="compositionally biased region" description="Polar residues" evidence="1">
    <location>
        <begin position="172"/>
        <end position="192"/>
    </location>
</feature>
<accession>A0A8H6I874</accession>
<organism evidence="2 3">
    <name type="scientific">Ephemerocybe angulata</name>
    <dbReference type="NCBI Taxonomy" id="980116"/>
    <lineage>
        <taxon>Eukaryota</taxon>
        <taxon>Fungi</taxon>
        <taxon>Dikarya</taxon>
        <taxon>Basidiomycota</taxon>
        <taxon>Agaricomycotina</taxon>
        <taxon>Agaricomycetes</taxon>
        <taxon>Agaricomycetidae</taxon>
        <taxon>Agaricales</taxon>
        <taxon>Agaricineae</taxon>
        <taxon>Psathyrellaceae</taxon>
        <taxon>Ephemerocybe</taxon>
    </lineage>
</organism>
<dbReference type="AlphaFoldDB" id="A0A8H6I874"/>
<reference evidence="2 3" key="1">
    <citation type="submission" date="2020-07" db="EMBL/GenBank/DDBJ databases">
        <title>Comparative genomics of pyrophilous fungi reveals a link between fire events and developmental genes.</title>
        <authorList>
            <consortium name="DOE Joint Genome Institute"/>
            <person name="Steindorff A.S."/>
            <person name="Carver A."/>
            <person name="Calhoun S."/>
            <person name="Stillman K."/>
            <person name="Liu H."/>
            <person name="Lipzen A."/>
            <person name="Pangilinan J."/>
            <person name="Labutti K."/>
            <person name="Bruns T.D."/>
            <person name="Grigoriev I.V."/>
        </authorList>
    </citation>
    <scope>NUCLEOTIDE SEQUENCE [LARGE SCALE GENOMIC DNA]</scope>
    <source>
        <strain evidence="2 3">CBS 144469</strain>
    </source>
</reference>
<feature type="region of interest" description="Disordered" evidence="1">
    <location>
        <begin position="1"/>
        <end position="25"/>
    </location>
</feature>
<evidence type="ECO:0000256" key="1">
    <source>
        <dbReference type="SAM" id="MobiDB-lite"/>
    </source>
</evidence>
<comment type="caution">
    <text evidence="2">The sequence shown here is derived from an EMBL/GenBank/DDBJ whole genome shotgun (WGS) entry which is preliminary data.</text>
</comment>
<evidence type="ECO:0000313" key="2">
    <source>
        <dbReference type="EMBL" id="KAF6759293.1"/>
    </source>
</evidence>
<sequence length="343" mass="38014">MRVGRAGRTSNDEDDGGVEKTTGHRDGITDGWWAAECDPIFRKNLCRLKAILVLSPTPIFRTISVVSNPVALTDPVLRNSIRRLGSISGRHLPPVTPNSPSLATSHHQTTIHARTPDYAPQVSVSNLGSQIASALRALATWHAGSLAEFPTTRFPDAILLRRRERSHHHLDQTSTIPDSGTIDTSTYGQTTPRHIPRHIPSKSPVRIPTVTPIGVSKRPRHDSAHAAHPPLCINSRFERLSGVFLTLETNSPGTFALVDALIFPDLTSPPFHHSATSEDLGVSRRQDFDPYSPLSQVCFDCGNTHIFDLGTWIGYEFWAMLRDVPRPRYVRRSSACRTAYHRL</sequence>
<protein>
    <submittedName>
        <fullName evidence="2">Uncharacterized protein</fullName>
    </submittedName>
</protein>
<dbReference type="Proteomes" id="UP000521943">
    <property type="component" value="Unassembled WGS sequence"/>
</dbReference>
<gene>
    <name evidence="2" type="ORF">DFP72DRAFT_1102625</name>
</gene>
<proteinExistence type="predicted"/>
<dbReference type="EMBL" id="JACGCI010000016">
    <property type="protein sequence ID" value="KAF6759293.1"/>
    <property type="molecule type" value="Genomic_DNA"/>
</dbReference>
<name>A0A8H6I874_9AGAR</name>